<accession>A0AAV2H2G2</accession>
<proteinExistence type="predicted"/>
<dbReference type="Proteomes" id="UP001497497">
    <property type="component" value="Unassembled WGS sequence"/>
</dbReference>
<dbReference type="EMBL" id="CAXITT010000019">
    <property type="protein sequence ID" value="CAL1527582.1"/>
    <property type="molecule type" value="Genomic_DNA"/>
</dbReference>
<dbReference type="PANTHER" id="PTHR10073">
    <property type="entry name" value="DNA MISMATCH REPAIR PROTEIN MLH, PMS, MUTL"/>
    <property type="match status" value="1"/>
</dbReference>
<reference evidence="1 2" key="1">
    <citation type="submission" date="2024-04" db="EMBL/GenBank/DDBJ databases">
        <authorList>
            <consortium name="Genoscope - CEA"/>
            <person name="William W."/>
        </authorList>
    </citation>
    <scope>NUCLEOTIDE SEQUENCE [LARGE SCALE GENOMIC DNA]</scope>
</reference>
<gene>
    <name evidence="1" type="ORF">GSLYS_00001752001</name>
</gene>
<dbReference type="InterPro" id="IPR042120">
    <property type="entry name" value="MutL_C_dimsub"/>
</dbReference>
<dbReference type="GO" id="GO:0140664">
    <property type="term" value="F:ATP-dependent DNA damage sensor activity"/>
    <property type="evidence" value="ECO:0007669"/>
    <property type="project" value="InterPro"/>
</dbReference>
<dbReference type="SUPFAM" id="SSF118116">
    <property type="entry name" value="DNA mismatch repair protein MutL"/>
    <property type="match status" value="1"/>
</dbReference>
<dbReference type="AlphaFoldDB" id="A0AAV2H2G2"/>
<dbReference type="PANTHER" id="PTHR10073:SF47">
    <property type="entry name" value="DNA MISMATCH REPAIR PROTEIN MLH3"/>
    <property type="match status" value="1"/>
</dbReference>
<dbReference type="GO" id="GO:0016887">
    <property type="term" value="F:ATP hydrolysis activity"/>
    <property type="evidence" value="ECO:0007669"/>
    <property type="project" value="InterPro"/>
</dbReference>
<keyword evidence="2" id="KW-1185">Reference proteome</keyword>
<name>A0AAV2H2G2_LYMST</name>
<feature type="non-terminal residue" evidence="1">
    <location>
        <position position="79"/>
    </location>
</feature>
<comment type="caution">
    <text evidence="1">The sequence shown here is derived from an EMBL/GenBank/DDBJ whole genome shotgun (WGS) entry which is preliminary data.</text>
</comment>
<evidence type="ECO:0008006" key="3">
    <source>
        <dbReference type="Google" id="ProtNLM"/>
    </source>
</evidence>
<sequence>LIKSTNGACGRMPLTIHKRLCSQACHGAVKFGDKLTLEECEDLVSALKSCDLPFQCAHGRPSVTPLVDVTALEKELSEQ</sequence>
<dbReference type="InterPro" id="IPR037198">
    <property type="entry name" value="MutL_C_sf"/>
</dbReference>
<organism evidence="1 2">
    <name type="scientific">Lymnaea stagnalis</name>
    <name type="common">Great pond snail</name>
    <name type="synonym">Helix stagnalis</name>
    <dbReference type="NCBI Taxonomy" id="6523"/>
    <lineage>
        <taxon>Eukaryota</taxon>
        <taxon>Metazoa</taxon>
        <taxon>Spiralia</taxon>
        <taxon>Lophotrochozoa</taxon>
        <taxon>Mollusca</taxon>
        <taxon>Gastropoda</taxon>
        <taxon>Heterobranchia</taxon>
        <taxon>Euthyneura</taxon>
        <taxon>Panpulmonata</taxon>
        <taxon>Hygrophila</taxon>
        <taxon>Lymnaeoidea</taxon>
        <taxon>Lymnaeidae</taxon>
        <taxon>Lymnaea</taxon>
    </lineage>
</organism>
<dbReference type="GO" id="GO:0006298">
    <property type="term" value="P:mismatch repair"/>
    <property type="evidence" value="ECO:0007669"/>
    <property type="project" value="InterPro"/>
</dbReference>
<dbReference type="InterPro" id="IPR038973">
    <property type="entry name" value="MutL/Mlh/Pms-like"/>
</dbReference>
<dbReference type="Gene3D" id="3.30.1540.20">
    <property type="entry name" value="MutL, C-terminal domain, dimerisation subdomain"/>
    <property type="match status" value="1"/>
</dbReference>
<dbReference type="GO" id="GO:0032300">
    <property type="term" value="C:mismatch repair complex"/>
    <property type="evidence" value="ECO:0007669"/>
    <property type="project" value="InterPro"/>
</dbReference>
<evidence type="ECO:0000313" key="1">
    <source>
        <dbReference type="EMBL" id="CAL1527582.1"/>
    </source>
</evidence>
<protein>
    <recommendedName>
        <fullName evidence="3">DNA mismatch repair protein Mlh3</fullName>
    </recommendedName>
</protein>
<feature type="non-terminal residue" evidence="1">
    <location>
        <position position="1"/>
    </location>
</feature>
<evidence type="ECO:0000313" key="2">
    <source>
        <dbReference type="Proteomes" id="UP001497497"/>
    </source>
</evidence>